<dbReference type="KEGG" id="phm:PSMK_13450"/>
<evidence type="ECO:0000256" key="3">
    <source>
        <dbReference type="SAM" id="MobiDB-lite"/>
    </source>
</evidence>
<keyword evidence="2" id="KW-0411">Iron-sulfur</keyword>
<name>I0IE16_PHYMF</name>
<accession>I0IE16</accession>
<dbReference type="SFLD" id="SFLDG01065">
    <property type="entry name" value="anaerobic_coproporphyrinogen-I"/>
    <property type="match status" value="1"/>
</dbReference>
<dbReference type="GO" id="GO:0004109">
    <property type="term" value="F:coproporphyrinogen oxidase activity"/>
    <property type="evidence" value="ECO:0007669"/>
    <property type="project" value="InterPro"/>
</dbReference>
<dbReference type="PANTHER" id="PTHR13932:SF5">
    <property type="entry name" value="RADICAL S-ADENOSYL METHIONINE DOMAIN-CONTAINING PROTEIN 1, MITOCHONDRIAL"/>
    <property type="match status" value="1"/>
</dbReference>
<evidence type="ECO:0000259" key="4">
    <source>
        <dbReference type="PROSITE" id="PS51918"/>
    </source>
</evidence>
<feature type="region of interest" description="Disordered" evidence="3">
    <location>
        <begin position="1"/>
        <end position="54"/>
    </location>
</feature>
<dbReference type="InterPro" id="IPR004559">
    <property type="entry name" value="HemW-like"/>
</dbReference>
<dbReference type="NCBIfam" id="TIGR00539">
    <property type="entry name" value="hemN_rel"/>
    <property type="match status" value="1"/>
</dbReference>
<dbReference type="GO" id="GO:0051539">
    <property type="term" value="F:4 iron, 4 sulfur cluster binding"/>
    <property type="evidence" value="ECO:0007669"/>
    <property type="project" value="UniProtKB-UniRule"/>
</dbReference>
<comment type="subcellular location">
    <subcellularLocation>
        <location evidence="2">Cytoplasm</location>
    </subcellularLocation>
</comment>
<protein>
    <recommendedName>
        <fullName evidence="2">Heme chaperone HemW</fullName>
    </recommendedName>
</protein>
<dbReference type="OrthoDB" id="9808022at2"/>
<reference evidence="5 6" key="1">
    <citation type="submission" date="2012-02" db="EMBL/GenBank/DDBJ databases">
        <title>Complete genome sequence of Phycisphaera mikurensis NBRC 102666.</title>
        <authorList>
            <person name="Ankai A."/>
            <person name="Hosoyama A."/>
            <person name="Terui Y."/>
            <person name="Sekine M."/>
            <person name="Fukai R."/>
            <person name="Kato Y."/>
            <person name="Nakamura S."/>
            <person name="Yamada-Narita S."/>
            <person name="Kawakoshi A."/>
            <person name="Fukunaga Y."/>
            <person name="Yamazaki S."/>
            <person name="Fujita N."/>
        </authorList>
    </citation>
    <scope>NUCLEOTIDE SEQUENCE [LARGE SCALE GENOMIC DNA]</scope>
    <source>
        <strain evidence="6">NBRC 102666 / KCTC 22515 / FYK2301M01</strain>
    </source>
</reference>
<dbReference type="SFLD" id="SFLDF00562">
    <property type="entry name" value="HemN-like__clustered_with_heat"/>
    <property type="match status" value="1"/>
</dbReference>
<evidence type="ECO:0000313" key="6">
    <source>
        <dbReference type="Proteomes" id="UP000007881"/>
    </source>
</evidence>
<dbReference type="PANTHER" id="PTHR13932">
    <property type="entry name" value="COPROPORPHYRINIGEN III OXIDASE"/>
    <property type="match status" value="1"/>
</dbReference>
<dbReference type="InterPro" id="IPR034505">
    <property type="entry name" value="Coproporphyrinogen-III_oxidase"/>
</dbReference>
<dbReference type="SFLD" id="SFLDG01082">
    <property type="entry name" value="B12-binding_domain_containing"/>
    <property type="match status" value="1"/>
</dbReference>
<dbReference type="RefSeq" id="WP_014436723.1">
    <property type="nucleotide sequence ID" value="NC_017080.1"/>
</dbReference>
<keyword evidence="2" id="KW-0949">S-adenosyl-L-methionine</keyword>
<dbReference type="GO" id="GO:0006779">
    <property type="term" value="P:porphyrin-containing compound biosynthetic process"/>
    <property type="evidence" value="ECO:0007669"/>
    <property type="project" value="InterPro"/>
</dbReference>
<keyword evidence="5" id="KW-0560">Oxidoreductase</keyword>
<dbReference type="STRING" id="1142394.PSMK_13450"/>
<dbReference type="AlphaFoldDB" id="I0IE16"/>
<feature type="domain" description="Radical SAM core" evidence="4">
    <location>
        <begin position="54"/>
        <end position="298"/>
    </location>
</feature>
<keyword evidence="2" id="KW-0963">Cytoplasm</keyword>
<keyword evidence="2" id="KW-0408">Iron</keyword>
<comment type="similarity">
    <text evidence="1">Belongs to the anaerobic coproporphyrinogen-III oxidase family. HemW subfamily.</text>
</comment>
<evidence type="ECO:0000313" key="5">
    <source>
        <dbReference type="EMBL" id="BAM03504.1"/>
    </source>
</evidence>
<gene>
    <name evidence="5" type="primary">hemN</name>
    <name evidence="5" type="ordered locus">PSMK_13450</name>
</gene>
<keyword evidence="2" id="KW-0143">Chaperone</keyword>
<keyword evidence="6" id="KW-1185">Reference proteome</keyword>
<dbReference type="InterPro" id="IPR058240">
    <property type="entry name" value="rSAM_sf"/>
</dbReference>
<dbReference type="SFLD" id="SFLDS00029">
    <property type="entry name" value="Radical_SAM"/>
    <property type="match status" value="1"/>
</dbReference>
<keyword evidence="2" id="KW-0479">Metal-binding</keyword>
<dbReference type="InterPro" id="IPR010723">
    <property type="entry name" value="HemN_C"/>
</dbReference>
<dbReference type="SUPFAM" id="SSF102114">
    <property type="entry name" value="Radical SAM enzymes"/>
    <property type="match status" value="1"/>
</dbReference>
<dbReference type="Pfam" id="PF06969">
    <property type="entry name" value="HemN_C"/>
    <property type="match status" value="1"/>
</dbReference>
<dbReference type="GO" id="GO:0005737">
    <property type="term" value="C:cytoplasm"/>
    <property type="evidence" value="ECO:0007669"/>
    <property type="project" value="UniProtKB-SubCell"/>
</dbReference>
<dbReference type="CDD" id="cd01335">
    <property type="entry name" value="Radical_SAM"/>
    <property type="match status" value="1"/>
</dbReference>
<proteinExistence type="inferred from homology"/>
<dbReference type="eggNOG" id="COG0635">
    <property type="taxonomic scope" value="Bacteria"/>
</dbReference>
<dbReference type="PROSITE" id="PS51918">
    <property type="entry name" value="RADICAL_SAM"/>
    <property type="match status" value="1"/>
</dbReference>
<dbReference type="InterPro" id="IPR007197">
    <property type="entry name" value="rSAM"/>
</dbReference>
<dbReference type="InterPro" id="IPR006638">
    <property type="entry name" value="Elp3/MiaA/NifB-like_rSAM"/>
</dbReference>
<keyword evidence="2" id="KW-0004">4Fe-4S</keyword>
<comment type="function">
    <text evidence="2">Probably acts as a heme chaperone, transferring heme to an unknown acceptor. Binds one molecule of heme per monomer, possibly covalently. Binds 1 [4Fe-4S] cluster. The cluster is coordinated with 3 cysteines and an exchangeable S-adenosyl-L-methionine.</text>
</comment>
<evidence type="ECO:0000256" key="1">
    <source>
        <dbReference type="ARBA" id="ARBA00006100"/>
    </source>
</evidence>
<dbReference type="Gene3D" id="3.30.750.200">
    <property type="match status" value="1"/>
</dbReference>
<dbReference type="Proteomes" id="UP000007881">
    <property type="component" value="Chromosome"/>
</dbReference>
<dbReference type="SMART" id="SM00729">
    <property type="entry name" value="Elp3"/>
    <property type="match status" value="1"/>
</dbReference>
<dbReference type="GO" id="GO:0046872">
    <property type="term" value="F:metal ion binding"/>
    <property type="evidence" value="ECO:0007669"/>
    <property type="project" value="UniProtKB-UniRule"/>
</dbReference>
<dbReference type="HOGENOM" id="CLU_027579_1_0_0"/>
<sequence>MRELQAETPGGAGGSRHRAAAAGPRAAGPAEAEPTAAAPQRQETDEAPFIPNGDRPTPVDGLYLHLPFCFHKCHYCDFFSVVAPPSELASAQRRFTDALRAELDAAAGAWAGAGVPLRPRTAFAGGGTPTLLAAEHWRALLGDLRRRGVLDACVEFTAEANPETVTPAVLAALRGGGVDRLSIGAQSFDRGSLAALERWHAPESVGRAVELARAAGFDNVSLDLIWAIPGQTLAMLDADLDRLLGLEPEHLSAYGLTFEPQTPLAARLRVGKVAEVEEDLQRAMYARVMERLDAAGYEQYELSNWARRGARDLRCKHNLHYWRNASWLGLGPAAASHLDGLRFRNRPNLPAYEAALLGGGPPPRVDVERLPAARRLGERLMLGLRLAEGVNAASLEAELPAGDPRRDHLQDCRRLGLLEAAAGRLRLTHAGRFVADGVLVRLL</sequence>
<keyword evidence="2" id="KW-0349">Heme</keyword>
<dbReference type="Pfam" id="PF04055">
    <property type="entry name" value="Radical_SAM"/>
    <property type="match status" value="1"/>
</dbReference>
<organism evidence="5 6">
    <name type="scientific">Phycisphaera mikurensis (strain NBRC 102666 / KCTC 22515 / FYK2301M01)</name>
    <dbReference type="NCBI Taxonomy" id="1142394"/>
    <lineage>
        <taxon>Bacteria</taxon>
        <taxon>Pseudomonadati</taxon>
        <taxon>Planctomycetota</taxon>
        <taxon>Phycisphaerae</taxon>
        <taxon>Phycisphaerales</taxon>
        <taxon>Phycisphaeraceae</taxon>
        <taxon>Phycisphaera</taxon>
    </lineage>
</organism>
<evidence type="ECO:0000256" key="2">
    <source>
        <dbReference type="RuleBase" id="RU364116"/>
    </source>
</evidence>
<feature type="compositionally biased region" description="Low complexity" evidence="3">
    <location>
        <begin position="20"/>
        <end position="39"/>
    </location>
</feature>
<dbReference type="EMBL" id="AP012338">
    <property type="protein sequence ID" value="BAM03504.1"/>
    <property type="molecule type" value="Genomic_DNA"/>
</dbReference>